<evidence type="ECO:0000256" key="4">
    <source>
        <dbReference type="ARBA" id="ARBA00023163"/>
    </source>
</evidence>
<keyword evidence="8" id="KW-1185">Reference proteome</keyword>
<dbReference type="GO" id="GO:0006352">
    <property type="term" value="P:DNA-templated transcription initiation"/>
    <property type="evidence" value="ECO:0007669"/>
    <property type="project" value="InterPro"/>
</dbReference>
<dbReference type="InterPro" id="IPR013325">
    <property type="entry name" value="RNA_pol_sigma_r2"/>
</dbReference>
<name>A0A4Q7NJ66_9BURK</name>
<gene>
    <name evidence="7" type="ORF">EV675_1124</name>
</gene>
<comment type="caution">
    <text evidence="7">The sequence shown here is derived from an EMBL/GenBank/DDBJ whole genome shotgun (WGS) entry which is preliminary data.</text>
</comment>
<dbReference type="InterPro" id="IPR014284">
    <property type="entry name" value="RNA_pol_sigma-70_dom"/>
</dbReference>
<dbReference type="EMBL" id="SGXC01000001">
    <property type="protein sequence ID" value="RZS85101.1"/>
    <property type="molecule type" value="Genomic_DNA"/>
</dbReference>
<evidence type="ECO:0000313" key="8">
    <source>
        <dbReference type="Proteomes" id="UP000292445"/>
    </source>
</evidence>
<dbReference type="GO" id="GO:0003677">
    <property type="term" value="F:DNA binding"/>
    <property type="evidence" value="ECO:0007669"/>
    <property type="project" value="InterPro"/>
</dbReference>
<dbReference type="Pfam" id="PF04542">
    <property type="entry name" value="Sigma70_r2"/>
    <property type="match status" value="1"/>
</dbReference>
<feature type="domain" description="RNA polymerase sigma factor 70 region 4 type 2" evidence="6">
    <location>
        <begin position="112"/>
        <end position="163"/>
    </location>
</feature>
<dbReference type="SUPFAM" id="SSF88946">
    <property type="entry name" value="Sigma2 domain of RNA polymerase sigma factors"/>
    <property type="match status" value="1"/>
</dbReference>
<dbReference type="InterPro" id="IPR036388">
    <property type="entry name" value="WH-like_DNA-bd_sf"/>
</dbReference>
<dbReference type="PANTHER" id="PTHR43133:SF63">
    <property type="entry name" value="RNA POLYMERASE SIGMA FACTOR FECI-RELATED"/>
    <property type="match status" value="1"/>
</dbReference>
<dbReference type="InterPro" id="IPR039425">
    <property type="entry name" value="RNA_pol_sigma-70-like"/>
</dbReference>
<dbReference type="Gene3D" id="1.10.1740.10">
    <property type="match status" value="1"/>
</dbReference>
<evidence type="ECO:0000256" key="1">
    <source>
        <dbReference type="ARBA" id="ARBA00010641"/>
    </source>
</evidence>
<dbReference type="GO" id="GO:0016987">
    <property type="term" value="F:sigma factor activity"/>
    <property type="evidence" value="ECO:0007669"/>
    <property type="project" value="UniProtKB-KW"/>
</dbReference>
<dbReference type="SUPFAM" id="SSF88659">
    <property type="entry name" value="Sigma3 and sigma4 domains of RNA polymerase sigma factors"/>
    <property type="match status" value="1"/>
</dbReference>
<dbReference type="PANTHER" id="PTHR43133">
    <property type="entry name" value="RNA POLYMERASE ECF-TYPE SIGMA FACTO"/>
    <property type="match status" value="1"/>
</dbReference>
<dbReference type="AlphaFoldDB" id="A0A4Q7NJ66"/>
<dbReference type="Pfam" id="PF08281">
    <property type="entry name" value="Sigma70_r4_2"/>
    <property type="match status" value="1"/>
</dbReference>
<dbReference type="InterPro" id="IPR007627">
    <property type="entry name" value="RNA_pol_sigma70_r2"/>
</dbReference>
<keyword evidence="3" id="KW-0731">Sigma factor</keyword>
<evidence type="ECO:0000256" key="3">
    <source>
        <dbReference type="ARBA" id="ARBA00023082"/>
    </source>
</evidence>
<evidence type="ECO:0000313" key="7">
    <source>
        <dbReference type="EMBL" id="RZS85101.1"/>
    </source>
</evidence>
<dbReference type="Gene3D" id="1.10.10.10">
    <property type="entry name" value="Winged helix-like DNA-binding domain superfamily/Winged helix DNA-binding domain"/>
    <property type="match status" value="1"/>
</dbReference>
<feature type="domain" description="RNA polymerase sigma-70 region 2" evidence="5">
    <location>
        <begin position="15"/>
        <end position="80"/>
    </location>
</feature>
<dbReference type="RefSeq" id="WP_165404448.1">
    <property type="nucleotide sequence ID" value="NZ_SGXC01000001.1"/>
</dbReference>
<proteinExistence type="inferred from homology"/>
<evidence type="ECO:0000259" key="6">
    <source>
        <dbReference type="Pfam" id="PF08281"/>
    </source>
</evidence>
<dbReference type="Proteomes" id="UP000292445">
    <property type="component" value="Unassembled WGS sequence"/>
</dbReference>
<protein>
    <submittedName>
        <fullName evidence="7">RNA polymerase sigma-70 factor (ECF subfamily)</fullName>
    </submittedName>
</protein>
<keyword evidence="4" id="KW-0804">Transcription</keyword>
<organism evidence="7 8">
    <name type="scientific">Pigmentiphaga kullae</name>
    <dbReference type="NCBI Taxonomy" id="151784"/>
    <lineage>
        <taxon>Bacteria</taxon>
        <taxon>Pseudomonadati</taxon>
        <taxon>Pseudomonadota</taxon>
        <taxon>Betaproteobacteria</taxon>
        <taxon>Burkholderiales</taxon>
        <taxon>Alcaligenaceae</taxon>
        <taxon>Pigmentiphaga</taxon>
    </lineage>
</organism>
<dbReference type="InterPro" id="IPR013249">
    <property type="entry name" value="RNA_pol_sigma70_r4_t2"/>
</dbReference>
<reference evidence="7 8" key="1">
    <citation type="submission" date="2019-02" db="EMBL/GenBank/DDBJ databases">
        <title>Genomic Encyclopedia of Type Strains, Phase IV (KMG-IV): sequencing the most valuable type-strain genomes for metagenomic binning, comparative biology and taxonomic classification.</title>
        <authorList>
            <person name="Goeker M."/>
        </authorList>
    </citation>
    <scope>NUCLEOTIDE SEQUENCE [LARGE SCALE GENOMIC DNA]</scope>
    <source>
        <strain evidence="7 8">K24</strain>
    </source>
</reference>
<evidence type="ECO:0000259" key="5">
    <source>
        <dbReference type="Pfam" id="PF04542"/>
    </source>
</evidence>
<sequence length="168" mass="18918">MAAGSTTAQDGLHTLYASHHGWLVGWLRRRVDSPADAADFAQDTFMRLLVRRSLADLGPEPRALLVHIAKALLVDHWRHQEVARLYREALAGQPEPLAPSAEAQASVREALLRIDRMLGEMPERVRVVFLMAQIDGLKYAEIAQRLGMAEISVKRHMRRAFIACMEML</sequence>
<evidence type="ECO:0000256" key="2">
    <source>
        <dbReference type="ARBA" id="ARBA00023015"/>
    </source>
</evidence>
<dbReference type="InterPro" id="IPR013324">
    <property type="entry name" value="RNA_pol_sigma_r3/r4-like"/>
</dbReference>
<comment type="similarity">
    <text evidence="1">Belongs to the sigma-70 factor family. ECF subfamily.</text>
</comment>
<accession>A0A4Q7NJ66</accession>
<keyword evidence="2" id="KW-0805">Transcription regulation</keyword>
<dbReference type="NCBIfam" id="TIGR02937">
    <property type="entry name" value="sigma70-ECF"/>
    <property type="match status" value="1"/>
</dbReference>